<evidence type="ECO:0000259" key="3">
    <source>
        <dbReference type="Pfam" id="PF00501"/>
    </source>
</evidence>
<dbReference type="Gene3D" id="3.40.50.12780">
    <property type="entry name" value="N-terminal domain of ligase-like"/>
    <property type="match status" value="1"/>
</dbReference>
<dbReference type="PANTHER" id="PTHR43201">
    <property type="entry name" value="ACYL-COA SYNTHETASE"/>
    <property type="match status" value="1"/>
</dbReference>
<dbReference type="Proteomes" id="UP000663090">
    <property type="component" value="Chromosome"/>
</dbReference>
<dbReference type="GO" id="GO:0016874">
    <property type="term" value="F:ligase activity"/>
    <property type="evidence" value="ECO:0007669"/>
    <property type="project" value="UniProtKB-KW"/>
</dbReference>
<dbReference type="PROSITE" id="PS00455">
    <property type="entry name" value="AMP_BINDING"/>
    <property type="match status" value="1"/>
</dbReference>
<keyword evidence="2 5" id="KW-0436">Ligase</keyword>
<dbReference type="EMBL" id="CP071091">
    <property type="protein sequence ID" value="QSQ17413.1"/>
    <property type="molecule type" value="Genomic_DNA"/>
</dbReference>
<dbReference type="RefSeq" id="WP_206719034.1">
    <property type="nucleotide sequence ID" value="NZ_CP071091.1"/>
</dbReference>
<protein>
    <submittedName>
        <fullName evidence="5">Acyl--CoA ligase</fullName>
    </submittedName>
</protein>
<dbReference type="InterPro" id="IPR045851">
    <property type="entry name" value="AMP-bd_C_sf"/>
</dbReference>
<dbReference type="Pfam" id="PF13193">
    <property type="entry name" value="AMP-binding_C"/>
    <property type="match status" value="1"/>
</dbReference>
<dbReference type="Pfam" id="PF00501">
    <property type="entry name" value="AMP-binding"/>
    <property type="match status" value="1"/>
</dbReference>
<dbReference type="InterPro" id="IPR000873">
    <property type="entry name" value="AMP-dep_synth/lig_dom"/>
</dbReference>
<dbReference type="InterPro" id="IPR025110">
    <property type="entry name" value="AMP-bd_C"/>
</dbReference>
<proteinExistence type="inferred from homology"/>
<gene>
    <name evidence="5" type="ORF">JY572_15765</name>
</gene>
<accession>A0ABX7NG81</accession>
<evidence type="ECO:0000256" key="1">
    <source>
        <dbReference type="ARBA" id="ARBA00006432"/>
    </source>
</evidence>
<comment type="similarity">
    <text evidence="1">Belongs to the ATP-dependent AMP-binding enzyme family.</text>
</comment>
<name>A0ABX7NG81_9BACT</name>
<organism evidence="5 6">
    <name type="scientific">Myxococcus landrumensis</name>
    <dbReference type="NCBI Taxonomy" id="2813577"/>
    <lineage>
        <taxon>Bacteria</taxon>
        <taxon>Pseudomonadati</taxon>
        <taxon>Myxococcota</taxon>
        <taxon>Myxococcia</taxon>
        <taxon>Myxococcales</taxon>
        <taxon>Cystobacterineae</taxon>
        <taxon>Myxococcaceae</taxon>
        <taxon>Myxococcus</taxon>
    </lineage>
</organism>
<dbReference type="Gene3D" id="3.30.300.30">
    <property type="match status" value="1"/>
</dbReference>
<sequence length="458" mass="50303">MRTAQAFTRTDASVALQLGGRPLTFESLREAVEARKHRLGVLPPGIAILRAHRSREFIATFLALYEAGVPLAVFATEWTAPETDARRQLLGRCFELDEFFRVSWRSAQTQTRHHPDTALVLFTSGSTGAPRAVQLSRQNIEANVAAVRRSLDFDTATEQTLVLPLSYSFGLLGQLLPALAAGIPTRLLSNLVELKARLDEGALTGMLSGVPSHHETLLRLMGEASPRTHAVTHVISAGAALDVALRQRLLRAFPRAQVYVNYGQTELSPRVLCLRSDHPAFLSQATGYPVGALTVKLGDDGELWVRGNQLMLGYLGDEEATRAKVEDGWLRTGDLARIDPDGLVTLLGRNDDLLKVGGERLSPFEIEAALRTLPHVEDAAVRGREDALYGTSLTAFLQLPAGAPCLSRHALRQALRDQVSPHKVPTDFYRVEQLPRSSNGKLQRHRLDELLQPGRRIA</sequence>
<dbReference type="InterPro" id="IPR020845">
    <property type="entry name" value="AMP-binding_CS"/>
</dbReference>
<evidence type="ECO:0000313" key="5">
    <source>
        <dbReference type="EMBL" id="QSQ17413.1"/>
    </source>
</evidence>
<evidence type="ECO:0000256" key="2">
    <source>
        <dbReference type="ARBA" id="ARBA00022598"/>
    </source>
</evidence>
<reference evidence="5 6" key="1">
    <citation type="submission" date="2021-02" db="EMBL/GenBank/DDBJ databases">
        <title>De Novo genome assembly of isolated myxobacteria.</title>
        <authorList>
            <person name="Stevens D.C."/>
        </authorList>
    </citation>
    <scope>NUCLEOTIDE SEQUENCE [LARGE SCALE GENOMIC DNA]</scope>
    <source>
        <strain evidence="5 6">SCHIC003</strain>
    </source>
</reference>
<evidence type="ECO:0000259" key="4">
    <source>
        <dbReference type="Pfam" id="PF13193"/>
    </source>
</evidence>
<evidence type="ECO:0000313" key="6">
    <source>
        <dbReference type="Proteomes" id="UP000663090"/>
    </source>
</evidence>
<dbReference type="InterPro" id="IPR042099">
    <property type="entry name" value="ANL_N_sf"/>
</dbReference>
<feature type="domain" description="AMP-dependent synthetase/ligase" evidence="3">
    <location>
        <begin position="108"/>
        <end position="315"/>
    </location>
</feature>
<feature type="domain" description="AMP-binding enzyme C-terminal" evidence="4">
    <location>
        <begin position="365"/>
        <end position="441"/>
    </location>
</feature>
<dbReference type="SUPFAM" id="SSF56801">
    <property type="entry name" value="Acetyl-CoA synthetase-like"/>
    <property type="match status" value="1"/>
</dbReference>
<dbReference type="PANTHER" id="PTHR43201:SF5">
    <property type="entry name" value="MEDIUM-CHAIN ACYL-COA LIGASE ACSF2, MITOCHONDRIAL"/>
    <property type="match status" value="1"/>
</dbReference>
<dbReference type="CDD" id="cd04433">
    <property type="entry name" value="AFD_class_I"/>
    <property type="match status" value="1"/>
</dbReference>
<keyword evidence="6" id="KW-1185">Reference proteome</keyword>